<dbReference type="GO" id="GO:0043023">
    <property type="term" value="F:ribosomal large subunit binding"/>
    <property type="evidence" value="ECO:0007669"/>
    <property type="project" value="TreeGrafter"/>
</dbReference>
<dbReference type="AlphaFoldDB" id="A0A7K1KMA2"/>
<dbReference type="GO" id="GO:1990112">
    <property type="term" value="C:RQC complex"/>
    <property type="evidence" value="ECO:0007669"/>
    <property type="project" value="TreeGrafter"/>
</dbReference>
<reference evidence="3 4" key="1">
    <citation type="submission" date="2019-11" db="EMBL/GenBank/DDBJ databases">
        <title>Pseudodesulfovibrio alkaliphilus, sp. nov., an alkaliphilic sulfate-reducing bacteria from mud volcano of Taman peninsula, Russia.</title>
        <authorList>
            <person name="Frolova A."/>
            <person name="Merkel A.Y."/>
            <person name="Slobodkin A.I."/>
        </authorList>
    </citation>
    <scope>NUCLEOTIDE SEQUENCE [LARGE SCALE GENOMIC DNA]</scope>
    <source>
        <strain evidence="3 4">F-1</strain>
    </source>
</reference>
<feature type="domain" description="NFACT RNA-binding" evidence="2">
    <location>
        <begin position="381"/>
        <end position="483"/>
    </location>
</feature>
<dbReference type="InterPro" id="IPR008532">
    <property type="entry name" value="NFACT_RNA-bd"/>
</dbReference>
<dbReference type="Pfam" id="PF05670">
    <property type="entry name" value="NFACT-R_1"/>
    <property type="match status" value="1"/>
</dbReference>
<evidence type="ECO:0000256" key="1">
    <source>
        <dbReference type="SAM" id="MobiDB-lite"/>
    </source>
</evidence>
<evidence type="ECO:0000259" key="2">
    <source>
        <dbReference type="Pfam" id="PF05670"/>
    </source>
</evidence>
<dbReference type="PANTHER" id="PTHR15239:SF6">
    <property type="entry name" value="RIBOSOME QUALITY CONTROL COMPLEX SUBUNIT NEMF"/>
    <property type="match status" value="1"/>
</dbReference>
<accession>A0A7K1KMA2</accession>
<dbReference type="Gene3D" id="2.30.310.10">
    <property type="entry name" value="ibrinogen binding protein from staphylococcus aureus domain"/>
    <property type="match status" value="1"/>
</dbReference>
<dbReference type="Proteomes" id="UP000461162">
    <property type="component" value="Unassembled WGS sequence"/>
</dbReference>
<dbReference type="RefSeq" id="WP_155932707.1">
    <property type="nucleotide sequence ID" value="NZ_WODC01000002.1"/>
</dbReference>
<dbReference type="EMBL" id="WODC01000002">
    <property type="protein sequence ID" value="MUM77002.1"/>
    <property type="molecule type" value="Genomic_DNA"/>
</dbReference>
<feature type="region of interest" description="Disordered" evidence="1">
    <location>
        <begin position="348"/>
        <end position="373"/>
    </location>
</feature>
<dbReference type="PANTHER" id="PTHR15239">
    <property type="entry name" value="NUCLEAR EXPORT MEDIATOR FACTOR NEMF"/>
    <property type="match status" value="1"/>
</dbReference>
<comment type="caution">
    <text evidence="3">The sequence shown here is derived from an EMBL/GenBank/DDBJ whole genome shotgun (WGS) entry which is preliminary data.</text>
</comment>
<gene>
    <name evidence="3" type="ORF">GKC30_05070</name>
</gene>
<protein>
    <submittedName>
        <fullName evidence="3">DUF814 domain-containing protein</fullName>
    </submittedName>
</protein>
<organism evidence="3 4">
    <name type="scientific">Pseudodesulfovibrio alkaliphilus</name>
    <dbReference type="NCBI Taxonomy" id="2661613"/>
    <lineage>
        <taxon>Bacteria</taxon>
        <taxon>Pseudomonadati</taxon>
        <taxon>Thermodesulfobacteriota</taxon>
        <taxon>Desulfovibrionia</taxon>
        <taxon>Desulfovibrionales</taxon>
        <taxon>Desulfovibrionaceae</taxon>
    </lineage>
</organism>
<evidence type="ECO:0000313" key="3">
    <source>
        <dbReference type="EMBL" id="MUM77002.1"/>
    </source>
</evidence>
<evidence type="ECO:0000313" key="4">
    <source>
        <dbReference type="Proteomes" id="UP000461162"/>
    </source>
</evidence>
<name>A0A7K1KMA2_9BACT</name>
<dbReference type="GO" id="GO:0072344">
    <property type="term" value="P:rescue of stalled ribosome"/>
    <property type="evidence" value="ECO:0007669"/>
    <property type="project" value="TreeGrafter"/>
</dbReference>
<sequence length="504" mass="56344">MEANFFRFLAADLGQLLQGRRIDKVFAPAPDVWTLKFQNAGEPLHLIFRPAKTAGLLFLSPIKPQNPQDAPAQAMWFRKRLRNRKVIGWTADWPALRLALALTPRHEPPGGNYLVFDLREGMTLTDRLDNGFGTLPEWPAIEDALDDPDIWRRSPQISPALRKALAAIPPAEAHRLYLAVASGEEPSFHLPPGSGGIPLVWASGKNDQCFASALEAANAFGQRTLFPQLELEAERPEQLQLRRERKKIMRNLGRLGQEETRLRALANEKTMAEALQAELYRLKDAPTTEEVIVNHPELGPVTVPLNPHLSPTDNMVLYFKRAAKAERGFPHILRRRAELMDQLDRLDRGELPTAPRPDESAIPLPTSSAPPPKRYRGLAVSVFRSSDGFTLVRGKNKRANHEMLGRAASPFDYWFHLADGPSSHVILKRDHPAQEVPEQTLTEAARLCAIKSHSRSNGKAEVMYALVKDVRKVKGLAHGQVLVDKRLGTLRVELDPDIDATLSQ</sequence>
<dbReference type="GO" id="GO:0000049">
    <property type="term" value="F:tRNA binding"/>
    <property type="evidence" value="ECO:0007669"/>
    <property type="project" value="TreeGrafter"/>
</dbReference>
<dbReference type="InterPro" id="IPR051608">
    <property type="entry name" value="RQC_Subunit_NEMF"/>
</dbReference>
<keyword evidence="4" id="KW-1185">Reference proteome</keyword>
<proteinExistence type="predicted"/>
<dbReference type="Pfam" id="PF05833">
    <property type="entry name" value="NFACT_N"/>
    <property type="match status" value="1"/>
</dbReference>